<name>A0A0K6GBX0_9AGAM</name>
<dbReference type="EMBL" id="CYGV01001623">
    <property type="protein sequence ID" value="CUA76107.1"/>
    <property type="molecule type" value="Genomic_DNA"/>
</dbReference>
<protein>
    <submittedName>
        <fullName evidence="1">Uncharacterized protein</fullName>
    </submittedName>
</protein>
<evidence type="ECO:0000313" key="1">
    <source>
        <dbReference type="EMBL" id="CUA76107.1"/>
    </source>
</evidence>
<dbReference type="AlphaFoldDB" id="A0A0K6GBX0"/>
<accession>A0A0K6GBX0</accession>
<dbReference type="Proteomes" id="UP000044841">
    <property type="component" value="Unassembled WGS sequence"/>
</dbReference>
<keyword evidence="2" id="KW-1185">Reference proteome</keyword>
<gene>
    <name evidence="1" type="ORF">RSOLAG22IIIB_06099</name>
</gene>
<reference evidence="1 2" key="1">
    <citation type="submission" date="2015-07" db="EMBL/GenBank/DDBJ databases">
        <authorList>
            <person name="Noorani M."/>
        </authorList>
    </citation>
    <scope>NUCLEOTIDE SEQUENCE [LARGE SCALE GENOMIC DNA]</scope>
    <source>
        <strain evidence="1">BBA 69670</strain>
    </source>
</reference>
<proteinExistence type="predicted"/>
<organism evidence="1 2">
    <name type="scientific">Rhizoctonia solani</name>
    <dbReference type="NCBI Taxonomy" id="456999"/>
    <lineage>
        <taxon>Eukaryota</taxon>
        <taxon>Fungi</taxon>
        <taxon>Dikarya</taxon>
        <taxon>Basidiomycota</taxon>
        <taxon>Agaricomycotina</taxon>
        <taxon>Agaricomycetes</taxon>
        <taxon>Cantharellales</taxon>
        <taxon>Ceratobasidiaceae</taxon>
        <taxon>Rhizoctonia</taxon>
    </lineage>
</organism>
<sequence>MRHSFLAIKVNDKTSSIYYGIARVLILGLDPRPSPASKCRFSPIEPGSVATCEIFPSPNGGDQSPIVDGVECFPLGGNAYVECPIPA</sequence>
<evidence type="ECO:0000313" key="2">
    <source>
        <dbReference type="Proteomes" id="UP000044841"/>
    </source>
</evidence>